<reference evidence="2 3" key="1">
    <citation type="submission" date="2015-12" db="EMBL/GenBank/DDBJ databases">
        <authorList>
            <person name="Shamseldin A."/>
            <person name="Moawad H."/>
            <person name="Abd El-Rahim W.M."/>
            <person name="Sadowsky M.J."/>
        </authorList>
    </citation>
    <scope>NUCLEOTIDE SEQUENCE [LARGE SCALE GENOMIC DNA]</scope>
    <source>
        <strain evidence="2 3">WF1</strain>
    </source>
</reference>
<comment type="caution">
    <text evidence="2">The sequence shown here is derived from an EMBL/GenBank/DDBJ whole genome shotgun (WGS) entry which is preliminary data.</text>
</comment>
<evidence type="ECO:0000259" key="1">
    <source>
        <dbReference type="Pfam" id="PF01261"/>
    </source>
</evidence>
<sequence>MKLAISNIAWEQHDDPYILGLLTANGITGIEVAPTKLWANWSGASHKAASKYRKVMMAKGFELPAMQAILFGKPELQLFDKSSHIAFLEHIKLVADLADGFGSKVLVFGAPKNRKRGQTSCSEAADIAAEFFYKAGEICLQHDCCIGLEHNPVEYGCDFVTNVLDAKELVEKVNHEGFKLHVDSAGLHMCGGDIAELIKTVEEFVHYHISEPMLEPIINGEVNQKEGIDALRAINYKNWVSIEMKQPSSVALLEKSLQYVKDIVHG</sequence>
<dbReference type="SUPFAM" id="SSF51658">
    <property type="entry name" value="Xylose isomerase-like"/>
    <property type="match status" value="1"/>
</dbReference>
<gene>
    <name evidence="2" type="ORF">AU255_13045</name>
</gene>
<dbReference type="PANTHER" id="PTHR12110:SF21">
    <property type="entry name" value="XYLOSE ISOMERASE-LIKE TIM BARREL DOMAIN-CONTAINING PROTEIN"/>
    <property type="match status" value="1"/>
</dbReference>
<dbReference type="Pfam" id="PF01261">
    <property type="entry name" value="AP_endonuc_2"/>
    <property type="match status" value="1"/>
</dbReference>
<dbReference type="Gene3D" id="3.20.20.150">
    <property type="entry name" value="Divalent-metal-dependent TIM barrel enzymes"/>
    <property type="match status" value="1"/>
</dbReference>
<dbReference type="OrthoDB" id="9801426at2"/>
<protein>
    <recommendedName>
        <fullName evidence="1">Xylose isomerase-like TIM barrel domain-containing protein</fullName>
    </recommendedName>
</protein>
<dbReference type="InterPro" id="IPR036237">
    <property type="entry name" value="Xyl_isomerase-like_sf"/>
</dbReference>
<evidence type="ECO:0000313" key="3">
    <source>
        <dbReference type="Proteomes" id="UP000191980"/>
    </source>
</evidence>
<accession>A0A1V8M395</accession>
<evidence type="ECO:0000313" key="2">
    <source>
        <dbReference type="EMBL" id="OQK16035.1"/>
    </source>
</evidence>
<dbReference type="Proteomes" id="UP000191980">
    <property type="component" value="Unassembled WGS sequence"/>
</dbReference>
<name>A0A1V8M395_9GAMM</name>
<dbReference type="EMBL" id="LPUF01000002">
    <property type="protein sequence ID" value="OQK16035.1"/>
    <property type="molecule type" value="Genomic_DNA"/>
</dbReference>
<dbReference type="STRING" id="1420851.AU255_13045"/>
<proteinExistence type="predicted"/>
<dbReference type="PANTHER" id="PTHR12110">
    <property type="entry name" value="HYDROXYPYRUVATE ISOMERASE"/>
    <property type="match status" value="1"/>
</dbReference>
<dbReference type="AlphaFoldDB" id="A0A1V8M395"/>
<dbReference type="InterPro" id="IPR050312">
    <property type="entry name" value="IolE/XylAMocC-like"/>
</dbReference>
<dbReference type="RefSeq" id="WP_080523417.1">
    <property type="nucleotide sequence ID" value="NZ_LPUF01000002.1"/>
</dbReference>
<organism evidence="2 3">
    <name type="scientific">Methyloprofundus sedimenti</name>
    <dbReference type="NCBI Taxonomy" id="1420851"/>
    <lineage>
        <taxon>Bacteria</taxon>
        <taxon>Pseudomonadati</taxon>
        <taxon>Pseudomonadota</taxon>
        <taxon>Gammaproteobacteria</taxon>
        <taxon>Methylococcales</taxon>
        <taxon>Methylococcaceae</taxon>
        <taxon>Methyloprofundus</taxon>
    </lineage>
</organism>
<feature type="domain" description="Xylose isomerase-like TIM barrel" evidence="1">
    <location>
        <begin position="24"/>
        <end position="261"/>
    </location>
</feature>
<dbReference type="InterPro" id="IPR013022">
    <property type="entry name" value="Xyl_isomerase-like_TIM-brl"/>
</dbReference>
<keyword evidence="3" id="KW-1185">Reference proteome</keyword>